<dbReference type="SUPFAM" id="SSF56436">
    <property type="entry name" value="C-type lectin-like"/>
    <property type="match status" value="1"/>
</dbReference>
<organism evidence="1">
    <name type="scientific">Cyprideis torosa</name>
    <dbReference type="NCBI Taxonomy" id="163714"/>
    <lineage>
        <taxon>Eukaryota</taxon>
        <taxon>Metazoa</taxon>
        <taxon>Ecdysozoa</taxon>
        <taxon>Arthropoda</taxon>
        <taxon>Crustacea</taxon>
        <taxon>Oligostraca</taxon>
        <taxon>Ostracoda</taxon>
        <taxon>Podocopa</taxon>
        <taxon>Podocopida</taxon>
        <taxon>Cytherocopina</taxon>
        <taxon>Cytheroidea</taxon>
        <taxon>Cytherideidae</taxon>
        <taxon>Cyprideis</taxon>
    </lineage>
</organism>
<dbReference type="AlphaFoldDB" id="A0A7R8W3H4"/>
<accession>A0A7R8W3H4</accession>
<protein>
    <submittedName>
        <fullName evidence="1">Uncharacterized protein</fullName>
    </submittedName>
</protein>
<dbReference type="InterPro" id="IPR016187">
    <property type="entry name" value="CTDL_fold"/>
</dbReference>
<name>A0A7R8W3H4_9CRUS</name>
<evidence type="ECO:0000313" key="1">
    <source>
        <dbReference type="EMBL" id="CAD7222452.1"/>
    </source>
</evidence>
<proteinExistence type="predicted"/>
<sequence>MKMEIHNFIVLWITSMAWIYIDGACRIDLATDRTIEHNGACFYVATSTEVGAPYRWIDAEKHCQNNLNGHMALADYDLLVKAAPMIGQWFWLAPHRMPDLLQIKSRIYGEEITQIQIALVIRNTSLPRLLLFQLNLIDLR</sequence>
<gene>
    <name evidence="1" type="ORF">CTOB1V02_LOCUS460</name>
</gene>
<dbReference type="EMBL" id="OB660060">
    <property type="protein sequence ID" value="CAD7222452.1"/>
    <property type="molecule type" value="Genomic_DNA"/>
</dbReference>
<reference evidence="1" key="1">
    <citation type="submission" date="2020-11" db="EMBL/GenBank/DDBJ databases">
        <authorList>
            <person name="Tran Van P."/>
        </authorList>
    </citation>
    <scope>NUCLEOTIDE SEQUENCE</scope>
</reference>